<comment type="caution">
    <text evidence="1">The sequence shown here is derived from an EMBL/GenBank/DDBJ whole genome shotgun (WGS) entry which is preliminary data.</text>
</comment>
<reference evidence="1 2" key="1">
    <citation type="submission" date="2024-01" db="EMBL/GenBank/DDBJ databases">
        <title>The genomes of 5 underutilized Papilionoideae crops provide insights into root nodulation and disease resistanc.</title>
        <authorList>
            <person name="Jiang F."/>
        </authorList>
    </citation>
    <scope>NUCLEOTIDE SEQUENCE [LARGE SCALE GENOMIC DNA]</scope>
    <source>
        <strain evidence="1">LVBAO_FW01</strain>
        <tissue evidence="1">Leaves</tissue>
    </source>
</reference>
<sequence>MVITRMLLKNYLFSSFDGLYEDLNHGWQITIGTNEGHGPEPIVDSAEQTLWLNRCIPSLLLTSLNWICCWSRPNNGDQMGVKRLINKIIAIEPLVNANVSLSSGIDQSNRRMSVELASGFSTTSSRLGNVFGEGGLDLPSSEGADPKEAQEKRSRMVFYTKDLQQSYII</sequence>
<evidence type="ECO:0000313" key="1">
    <source>
        <dbReference type="EMBL" id="KAK7350378.1"/>
    </source>
</evidence>
<accession>A0AAN9MFG6</accession>
<dbReference type="Proteomes" id="UP001367508">
    <property type="component" value="Unassembled WGS sequence"/>
</dbReference>
<keyword evidence="2" id="KW-1185">Reference proteome</keyword>
<dbReference type="AlphaFoldDB" id="A0AAN9MFG6"/>
<evidence type="ECO:0000313" key="2">
    <source>
        <dbReference type="Proteomes" id="UP001367508"/>
    </source>
</evidence>
<name>A0AAN9MFG6_CANGL</name>
<organism evidence="1 2">
    <name type="scientific">Canavalia gladiata</name>
    <name type="common">Sword bean</name>
    <name type="synonym">Dolichos gladiatus</name>
    <dbReference type="NCBI Taxonomy" id="3824"/>
    <lineage>
        <taxon>Eukaryota</taxon>
        <taxon>Viridiplantae</taxon>
        <taxon>Streptophyta</taxon>
        <taxon>Embryophyta</taxon>
        <taxon>Tracheophyta</taxon>
        <taxon>Spermatophyta</taxon>
        <taxon>Magnoliopsida</taxon>
        <taxon>eudicotyledons</taxon>
        <taxon>Gunneridae</taxon>
        <taxon>Pentapetalae</taxon>
        <taxon>rosids</taxon>
        <taxon>fabids</taxon>
        <taxon>Fabales</taxon>
        <taxon>Fabaceae</taxon>
        <taxon>Papilionoideae</taxon>
        <taxon>50 kb inversion clade</taxon>
        <taxon>NPAAA clade</taxon>
        <taxon>indigoferoid/millettioid clade</taxon>
        <taxon>Phaseoleae</taxon>
        <taxon>Canavalia</taxon>
    </lineage>
</organism>
<dbReference type="EMBL" id="JAYMYQ010000002">
    <property type="protein sequence ID" value="KAK7350378.1"/>
    <property type="molecule type" value="Genomic_DNA"/>
</dbReference>
<protein>
    <submittedName>
        <fullName evidence="1">Uncharacterized protein</fullName>
    </submittedName>
</protein>
<proteinExistence type="predicted"/>
<gene>
    <name evidence="1" type="ORF">VNO77_08933</name>
</gene>